<keyword evidence="4" id="KW-1185">Reference proteome</keyword>
<dbReference type="SMART" id="SM00341">
    <property type="entry name" value="HRDC"/>
    <property type="match status" value="1"/>
</dbReference>
<feature type="domain" description="HRDC" evidence="2">
    <location>
        <begin position="197"/>
        <end position="277"/>
    </location>
</feature>
<evidence type="ECO:0000259" key="2">
    <source>
        <dbReference type="PROSITE" id="PS50967"/>
    </source>
</evidence>
<protein>
    <submittedName>
        <fullName evidence="3">HRDC domain-containing protein</fullName>
    </submittedName>
</protein>
<evidence type="ECO:0000313" key="4">
    <source>
        <dbReference type="Proteomes" id="UP000776252"/>
    </source>
</evidence>
<dbReference type="Pfam" id="PF08378">
    <property type="entry name" value="NERD"/>
    <property type="match status" value="1"/>
</dbReference>
<proteinExistence type="predicted"/>
<evidence type="ECO:0000313" key="3">
    <source>
        <dbReference type="EMBL" id="MBU3161626.1"/>
    </source>
</evidence>
<dbReference type="PROSITE" id="PS50965">
    <property type="entry name" value="NERD"/>
    <property type="match status" value="1"/>
</dbReference>
<comment type="caution">
    <text evidence="3">The sequence shown here is derived from an EMBL/GenBank/DDBJ whole genome shotgun (WGS) entry which is preliminary data.</text>
</comment>
<dbReference type="EMBL" id="JAHLDV010000080">
    <property type="protein sequence ID" value="MBU3161626.1"/>
    <property type="molecule type" value="Genomic_DNA"/>
</dbReference>
<sequence length="279" mass="32089">METKKLNGDIEINSDGDFIRTIKSYAGKTIKKEGMYSPITQNERHVKILKDILIREKIIKTIPIKSAVIIANPKTIMKKTKCPKIIQNLIYKYDQLTTLLNTELSSAKNDPEMREKQMYEIADYLVQNNKPIKFDNKAKYSLTEDDYDLSVKVTTKERVLIQTLEEVKTDDTVKMIVKEIQFKEKDIIKEEAIPEVVVEAIDVYNILKAYRLKTSRDEGIKPYMVFSNAEMETLIKANPKSKSELHMVKGFGDKKVEKYGEEILEIIKNAAIGMSAKRA</sequence>
<dbReference type="InterPro" id="IPR002121">
    <property type="entry name" value="HRDC_dom"/>
</dbReference>
<reference evidence="3 4" key="1">
    <citation type="submission" date="2021-06" db="EMBL/GenBank/DDBJ databases">
        <title>Clostridia strains as spoilage organisms.</title>
        <authorList>
            <person name="Wambui J."/>
            <person name="Stephan R."/>
            <person name="Stevens M.J.A."/>
        </authorList>
    </citation>
    <scope>NUCLEOTIDE SEQUENCE [LARGE SCALE GENOMIC DNA]</scope>
    <source>
        <strain evidence="3 4">DSM 14204</strain>
    </source>
</reference>
<dbReference type="InterPro" id="IPR011528">
    <property type="entry name" value="NERD"/>
</dbReference>
<gene>
    <name evidence="3" type="ORF">KPL37_18170</name>
</gene>
<dbReference type="Pfam" id="PF00570">
    <property type="entry name" value="HRDC"/>
    <property type="match status" value="1"/>
</dbReference>
<dbReference type="PROSITE" id="PS50967">
    <property type="entry name" value="HRDC"/>
    <property type="match status" value="1"/>
</dbReference>
<feature type="domain" description="NERD" evidence="1">
    <location>
        <begin position="1"/>
        <end position="72"/>
    </location>
</feature>
<name>A0ABS6BYF8_9CLOT</name>
<accession>A0ABS6BYF8</accession>
<evidence type="ECO:0000259" key="1">
    <source>
        <dbReference type="PROSITE" id="PS50965"/>
    </source>
</evidence>
<organism evidence="3 4">
    <name type="scientific">Clostridium frigoris</name>
    <dbReference type="NCBI Taxonomy" id="205327"/>
    <lineage>
        <taxon>Bacteria</taxon>
        <taxon>Bacillati</taxon>
        <taxon>Bacillota</taxon>
        <taxon>Clostridia</taxon>
        <taxon>Eubacteriales</taxon>
        <taxon>Clostridiaceae</taxon>
        <taxon>Clostridium</taxon>
    </lineage>
</organism>
<dbReference type="Proteomes" id="UP000776252">
    <property type="component" value="Unassembled WGS sequence"/>
</dbReference>